<comment type="function">
    <text evidence="1 12">Required for the export of heme to the periplasm for the biogenesis of c-type cytochromes.</text>
</comment>
<evidence type="ECO:0000256" key="5">
    <source>
        <dbReference type="ARBA" id="ARBA00022448"/>
    </source>
</evidence>
<dbReference type="OrthoDB" id="9799895at2"/>
<feature type="transmembrane region" description="Helical" evidence="13">
    <location>
        <begin position="132"/>
        <end position="158"/>
    </location>
</feature>
<evidence type="ECO:0000256" key="12">
    <source>
        <dbReference type="PIRNR" id="PIRNR002764"/>
    </source>
</evidence>
<comment type="subcellular location">
    <subcellularLocation>
        <location evidence="2">Cell inner membrane</location>
        <topology evidence="2">Multi-pass membrane protein</topology>
    </subcellularLocation>
</comment>
<dbReference type="InterPro" id="IPR026031">
    <property type="entry name" value="Cyt_c_CcmB_bac"/>
</dbReference>
<evidence type="ECO:0000256" key="9">
    <source>
        <dbReference type="ARBA" id="ARBA00022748"/>
    </source>
</evidence>
<keyword evidence="7 12" id="KW-0997">Cell inner membrane</keyword>
<evidence type="ECO:0000256" key="13">
    <source>
        <dbReference type="SAM" id="Phobius"/>
    </source>
</evidence>
<evidence type="ECO:0000256" key="10">
    <source>
        <dbReference type="ARBA" id="ARBA00022989"/>
    </source>
</evidence>
<keyword evidence="9 12" id="KW-0201">Cytochrome c-type biogenesis</keyword>
<dbReference type="PANTHER" id="PTHR30070:SF1">
    <property type="entry name" value="CYTOCHROME C BIOGENESIS B-RELATED"/>
    <property type="match status" value="1"/>
</dbReference>
<feature type="transmembrane region" description="Helical" evidence="13">
    <location>
        <begin position="51"/>
        <end position="72"/>
    </location>
</feature>
<protein>
    <recommendedName>
        <fullName evidence="4 12">Heme exporter protein B</fullName>
    </recommendedName>
</protein>
<keyword evidence="6 12" id="KW-1003">Cell membrane</keyword>
<feature type="transmembrane region" description="Helical" evidence="13">
    <location>
        <begin position="165"/>
        <end position="186"/>
    </location>
</feature>
<feature type="transmembrane region" description="Helical" evidence="13">
    <location>
        <begin position="27"/>
        <end position="45"/>
    </location>
</feature>
<keyword evidence="5 12" id="KW-0813">Transport</keyword>
<gene>
    <name evidence="14" type="ORF">EDC38_0713</name>
</gene>
<evidence type="ECO:0000313" key="14">
    <source>
        <dbReference type="EMBL" id="ROQ20117.1"/>
    </source>
</evidence>
<dbReference type="GO" id="GO:1903607">
    <property type="term" value="P:cytochrome c biosynthetic process"/>
    <property type="evidence" value="ECO:0007669"/>
    <property type="project" value="TreeGrafter"/>
</dbReference>
<evidence type="ECO:0000256" key="8">
    <source>
        <dbReference type="ARBA" id="ARBA00022692"/>
    </source>
</evidence>
<comment type="caution">
    <text evidence="14">The sequence shown here is derived from an EMBL/GenBank/DDBJ whole genome shotgun (WGS) entry which is preliminary data.</text>
</comment>
<dbReference type="AlphaFoldDB" id="A0A3N1NYN7"/>
<evidence type="ECO:0000256" key="4">
    <source>
        <dbReference type="ARBA" id="ARBA00016452"/>
    </source>
</evidence>
<dbReference type="NCBIfam" id="TIGR01190">
    <property type="entry name" value="ccmB"/>
    <property type="match status" value="1"/>
</dbReference>
<comment type="similarity">
    <text evidence="3 12">Belongs to the CcmB/CycW/HelB family.</text>
</comment>
<sequence>MSTEAGSAFIATLKRDLLLAGRHPGDWINPLVFFLIAITLVPLGVGPESELLAVLAPGILWVMALLATLLSLDGLFRSDFDDGALEQCLVSPSLLYLTVLAKVLAHWLVTGLPLTLMSPLLGLMLALPEGGYGVLCLSLMIGTITMSLIGSVGAALTVSLRRGGLLLSLIVMPLYVPVLIFGASAVNDAALGNQVGVALAVLGTFGAMAAVLAPFAAAAALRICVDSY</sequence>
<keyword evidence="15" id="KW-1185">Reference proteome</keyword>
<reference evidence="14 15" key="1">
    <citation type="submission" date="2018-11" db="EMBL/GenBank/DDBJ databases">
        <title>Genomic Encyclopedia of Type Strains, Phase IV (KMG-IV): sequencing the most valuable type-strain genomes for metagenomic binning, comparative biology and taxonomic classification.</title>
        <authorList>
            <person name="Goeker M."/>
        </authorList>
    </citation>
    <scope>NUCLEOTIDE SEQUENCE [LARGE SCALE GENOMIC DNA]</scope>
    <source>
        <strain evidence="14 15">DSM 16974</strain>
    </source>
</reference>
<proteinExistence type="inferred from homology"/>
<evidence type="ECO:0000256" key="1">
    <source>
        <dbReference type="ARBA" id="ARBA00002442"/>
    </source>
</evidence>
<evidence type="ECO:0000256" key="2">
    <source>
        <dbReference type="ARBA" id="ARBA00004429"/>
    </source>
</evidence>
<feature type="transmembrane region" description="Helical" evidence="13">
    <location>
        <begin position="198"/>
        <end position="225"/>
    </location>
</feature>
<dbReference type="InterPro" id="IPR003544">
    <property type="entry name" value="Cyt_c_biogenesis_CcmB"/>
</dbReference>
<dbReference type="PANTHER" id="PTHR30070">
    <property type="entry name" value="HEME EXPORTER PROTEIN B"/>
    <property type="match status" value="1"/>
</dbReference>
<dbReference type="GO" id="GO:0005886">
    <property type="term" value="C:plasma membrane"/>
    <property type="evidence" value="ECO:0007669"/>
    <property type="project" value="UniProtKB-SubCell"/>
</dbReference>
<dbReference type="RefSeq" id="WP_123637346.1">
    <property type="nucleotide sequence ID" value="NZ_RJUK01000001.1"/>
</dbReference>
<dbReference type="PRINTS" id="PR01414">
    <property type="entry name" value="CCMBBIOGNSIS"/>
</dbReference>
<keyword evidence="8 13" id="KW-0812">Transmembrane</keyword>
<evidence type="ECO:0000313" key="15">
    <source>
        <dbReference type="Proteomes" id="UP000273643"/>
    </source>
</evidence>
<organism evidence="14 15">
    <name type="scientific">Marinimicrobium koreense</name>
    <dbReference type="NCBI Taxonomy" id="306545"/>
    <lineage>
        <taxon>Bacteria</taxon>
        <taxon>Pseudomonadati</taxon>
        <taxon>Pseudomonadota</taxon>
        <taxon>Gammaproteobacteria</taxon>
        <taxon>Cellvibrionales</taxon>
        <taxon>Cellvibrionaceae</taxon>
        <taxon>Marinimicrobium</taxon>
    </lineage>
</organism>
<evidence type="ECO:0000256" key="3">
    <source>
        <dbReference type="ARBA" id="ARBA00010544"/>
    </source>
</evidence>
<dbReference type="GO" id="GO:0015232">
    <property type="term" value="F:heme transmembrane transporter activity"/>
    <property type="evidence" value="ECO:0007669"/>
    <property type="project" value="InterPro"/>
</dbReference>
<dbReference type="PIRSF" id="PIRSF002764">
    <property type="entry name" value="CcmB"/>
    <property type="match status" value="1"/>
</dbReference>
<name>A0A3N1NYN7_9GAMM</name>
<evidence type="ECO:0000256" key="7">
    <source>
        <dbReference type="ARBA" id="ARBA00022519"/>
    </source>
</evidence>
<evidence type="ECO:0000256" key="11">
    <source>
        <dbReference type="ARBA" id="ARBA00023136"/>
    </source>
</evidence>
<keyword evidence="11 12" id="KW-0472">Membrane</keyword>
<dbReference type="EMBL" id="RJUK01000001">
    <property type="protein sequence ID" value="ROQ20117.1"/>
    <property type="molecule type" value="Genomic_DNA"/>
</dbReference>
<accession>A0A3N1NYN7</accession>
<evidence type="ECO:0000256" key="6">
    <source>
        <dbReference type="ARBA" id="ARBA00022475"/>
    </source>
</evidence>
<keyword evidence="10 13" id="KW-1133">Transmembrane helix</keyword>
<dbReference type="GO" id="GO:0017004">
    <property type="term" value="P:cytochrome complex assembly"/>
    <property type="evidence" value="ECO:0007669"/>
    <property type="project" value="UniProtKB-KW"/>
</dbReference>
<dbReference type="Proteomes" id="UP000273643">
    <property type="component" value="Unassembled WGS sequence"/>
</dbReference>
<dbReference type="Pfam" id="PF03379">
    <property type="entry name" value="CcmB"/>
    <property type="match status" value="1"/>
</dbReference>